<dbReference type="RefSeq" id="WP_153585032.1">
    <property type="nucleotide sequence ID" value="NZ_WJBU01000009.1"/>
</dbReference>
<name>A0A844BB23_9BURK</name>
<accession>A0A844BB23</accession>
<dbReference type="AlphaFoldDB" id="A0A844BB23"/>
<dbReference type="GO" id="GO:0008781">
    <property type="term" value="F:N-acylneuraminate cytidylyltransferase activity"/>
    <property type="evidence" value="ECO:0007669"/>
    <property type="project" value="TreeGrafter"/>
</dbReference>
<dbReference type="Pfam" id="PF02348">
    <property type="entry name" value="CTP_transf_3"/>
    <property type="match status" value="1"/>
</dbReference>
<evidence type="ECO:0000313" key="1">
    <source>
        <dbReference type="EMBL" id="MRD47721.1"/>
    </source>
</evidence>
<keyword evidence="1" id="KW-0282">Flagellum</keyword>
<comment type="caution">
    <text evidence="1">The sequence shown here is derived from an EMBL/GenBank/DDBJ whole genome shotgun (WGS) entry which is preliminary data.</text>
</comment>
<keyword evidence="1" id="KW-0969">Cilium</keyword>
<dbReference type="PANTHER" id="PTHR21485:SF6">
    <property type="entry name" value="N-ACYLNEURAMINATE CYTIDYLYLTRANSFERASE-RELATED"/>
    <property type="match status" value="1"/>
</dbReference>
<protein>
    <submittedName>
        <fullName evidence="1">Flagellar modification protein B</fullName>
    </submittedName>
</protein>
<organism evidence="1 2">
    <name type="scientific">Caenimonas koreensis DSM 17982</name>
    <dbReference type="NCBI Taxonomy" id="1121255"/>
    <lineage>
        <taxon>Bacteria</taxon>
        <taxon>Pseudomonadati</taxon>
        <taxon>Pseudomonadota</taxon>
        <taxon>Betaproteobacteria</taxon>
        <taxon>Burkholderiales</taxon>
        <taxon>Comamonadaceae</taxon>
        <taxon>Caenimonas</taxon>
    </lineage>
</organism>
<proteinExistence type="predicted"/>
<reference evidence="1 2" key="1">
    <citation type="submission" date="2019-11" db="EMBL/GenBank/DDBJ databases">
        <title>Caenimonas koreensis gen. nov., sp. nov., isolated from activated sludge.</title>
        <authorList>
            <person name="Seung H.R."/>
        </authorList>
    </citation>
    <scope>NUCLEOTIDE SEQUENCE [LARGE SCALE GENOMIC DNA]</scope>
    <source>
        <strain evidence="1 2">EMB320</strain>
    </source>
</reference>
<evidence type="ECO:0000313" key="2">
    <source>
        <dbReference type="Proteomes" id="UP000487350"/>
    </source>
</evidence>
<dbReference type="InterPro" id="IPR003329">
    <property type="entry name" value="Cytidylyl_trans"/>
</dbReference>
<dbReference type="InterPro" id="IPR050793">
    <property type="entry name" value="CMP-NeuNAc_synthase"/>
</dbReference>
<sequence>MNTIITICARGGSQGVPGKNIRPLMGKPLIAWTIEQALQCGLAQGVFVSTDDAAIAQVAKAHGASVPFVRPAELATATAGKLPVIQHLVEWVEANAMPVTRIIDLDPTSPLRDMDDIRACAELLTDDTDAVITGYESDKNPYFNMVEQKANGFYERVCPPTSEVAGRQLAPKVYAMNASIYVWHRRTLASSLWAHPRIKLHVMPRERSIDIDHPIDFDIVELLMKRKGLA</sequence>
<dbReference type="Gene3D" id="3.90.550.10">
    <property type="entry name" value="Spore Coat Polysaccharide Biosynthesis Protein SpsA, Chain A"/>
    <property type="match status" value="1"/>
</dbReference>
<keyword evidence="1" id="KW-0966">Cell projection</keyword>
<dbReference type="Proteomes" id="UP000487350">
    <property type="component" value="Unassembled WGS sequence"/>
</dbReference>
<dbReference type="PANTHER" id="PTHR21485">
    <property type="entry name" value="HAD SUPERFAMILY MEMBERS CMAS AND KDSC"/>
    <property type="match status" value="1"/>
</dbReference>
<dbReference type="EMBL" id="WJBU01000009">
    <property type="protein sequence ID" value="MRD47721.1"/>
    <property type="molecule type" value="Genomic_DNA"/>
</dbReference>
<keyword evidence="2" id="KW-1185">Reference proteome</keyword>
<dbReference type="InterPro" id="IPR029044">
    <property type="entry name" value="Nucleotide-diphossugar_trans"/>
</dbReference>
<dbReference type="SUPFAM" id="SSF53448">
    <property type="entry name" value="Nucleotide-diphospho-sugar transferases"/>
    <property type="match status" value="1"/>
</dbReference>
<dbReference type="CDD" id="cd02513">
    <property type="entry name" value="CMP-NeuAc_Synthase"/>
    <property type="match status" value="1"/>
</dbReference>
<dbReference type="OrthoDB" id="9805604at2"/>
<gene>
    <name evidence="1" type="ORF">GHT07_10565</name>
</gene>